<organism evidence="1 2">
    <name type="scientific">Mesobacillus selenatarsenatis (strain DSM 18680 / JCM 14380 / FERM P-15431 / SF-1)</name>
    <dbReference type="NCBI Taxonomy" id="1321606"/>
    <lineage>
        <taxon>Bacteria</taxon>
        <taxon>Bacillati</taxon>
        <taxon>Bacillota</taxon>
        <taxon>Bacilli</taxon>
        <taxon>Bacillales</taxon>
        <taxon>Bacillaceae</taxon>
        <taxon>Mesobacillus</taxon>
    </lineage>
</organism>
<dbReference type="AlphaFoldDB" id="A0A0A8X4L3"/>
<dbReference type="RefSeq" id="WP_264190894.1">
    <property type="nucleotide sequence ID" value="NZ_BASE01000044.1"/>
</dbReference>
<sequence>MGTISMDIDELLDETTEIAETDLSFTLNQIEIDRLLENTRHW</sequence>
<comment type="caution">
    <text evidence="1">The sequence shown here is derived from an EMBL/GenBank/DDBJ whole genome shotgun (WGS) entry which is preliminary data.</text>
</comment>
<gene>
    <name evidence="1" type="ORF">SAMD00020551_2104</name>
</gene>
<name>A0A0A8X4L3_MESS1</name>
<keyword evidence="2" id="KW-1185">Reference proteome</keyword>
<evidence type="ECO:0000313" key="1">
    <source>
        <dbReference type="EMBL" id="GAM13957.1"/>
    </source>
</evidence>
<dbReference type="Proteomes" id="UP000031014">
    <property type="component" value="Unassembled WGS sequence"/>
</dbReference>
<reference evidence="1 2" key="1">
    <citation type="submission" date="2013-06" db="EMBL/GenBank/DDBJ databases">
        <title>Whole genome shotgun sequence of Bacillus selenatarsenatis SF-1.</title>
        <authorList>
            <person name="Kuroda M."/>
            <person name="Sei K."/>
            <person name="Yamashita M."/>
            <person name="Ike M."/>
        </authorList>
    </citation>
    <scope>NUCLEOTIDE SEQUENCE [LARGE SCALE GENOMIC DNA]</scope>
    <source>
        <strain evidence="1 2">SF-1</strain>
    </source>
</reference>
<proteinExistence type="predicted"/>
<accession>A0A0A8X4L3</accession>
<dbReference type="EMBL" id="BASE01000044">
    <property type="protein sequence ID" value="GAM13957.1"/>
    <property type="molecule type" value="Genomic_DNA"/>
</dbReference>
<protein>
    <submittedName>
        <fullName evidence="1">Uncharacterized protein</fullName>
    </submittedName>
</protein>
<evidence type="ECO:0000313" key="2">
    <source>
        <dbReference type="Proteomes" id="UP000031014"/>
    </source>
</evidence>